<reference evidence="1 2" key="1">
    <citation type="journal article" date="2019" name="ISME J.">
        <title>Genome analyses of uncultured TG2/ZB3 bacteria in 'Margulisbacteria' specifically attached to ectosymbiotic spirochetes of protists in the termite gut.</title>
        <authorList>
            <person name="Utami Y.D."/>
            <person name="Kuwahara H."/>
            <person name="Igai K."/>
            <person name="Murakami T."/>
            <person name="Sugaya K."/>
            <person name="Morikawa T."/>
            <person name="Nagura Y."/>
            <person name="Yuki M."/>
            <person name="Deevong P."/>
            <person name="Inoue T."/>
            <person name="Kihara K."/>
            <person name="Lo N."/>
            <person name="Yamada A."/>
            <person name="Ohkuma M."/>
            <person name="Hongoh Y."/>
        </authorList>
    </citation>
    <scope>NUCLEOTIDE SEQUENCE [LARGE SCALE GENOMIC DNA]</scope>
    <source>
        <strain evidence="1">NkOx7-01</strain>
    </source>
</reference>
<evidence type="ECO:0000313" key="1">
    <source>
        <dbReference type="EMBL" id="GBR74125.1"/>
    </source>
</evidence>
<comment type="caution">
    <text evidence="1">The sequence shown here is derived from an EMBL/GenBank/DDBJ whole genome shotgun (WGS) entry which is preliminary data.</text>
</comment>
<dbReference type="EMBL" id="BGZN01000031">
    <property type="protein sequence ID" value="GBR74125.1"/>
    <property type="molecule type" value="Genomic_DNA"/>
</dbReference>
<dbReference type="Proteomes" id="UP000269352">
    <property type="component" value="Unassembled WGS sequence"/>
</dbReference>
<evidence type="ECO:0000313" key="2">
    <source>
        <dbReference type="Proteomes" id="UP000269352"/>
    </source>
</evidence>
<proteinExistence type="predicted"/>
<name>A0A388TCC5_TERA1</name>
<dbReference type="AlphaFoldDB" id="A0A388TCC5"/>
<organism evidence="1 2">
    <name type="scientific">Termititenax aidoneus</name>
    <dbReference type="NCBI Taxonomy" id="2218524"/>
    <lineage>
        <taxon>Bacteria</taxon>
        <taxon>Bacillati</taxon>
        <taxon>Candidatus Margulisiibacteriota</taxon>
        <taxon>Candidatus Termititenacia</taxon>
        <taxon>Candidatus Termititenacales</taxon>
        <taxon>Candidatus Termititenacaceae</taxon>
        <taxon>Candidatus Termititenax</taxon>
    </lineage>
</organism>
<evidence type="ECO:0008006" key="3">
    <source>
        <dbReference type="Google" id="ProtNLM"/>
    </source>
</evidence>
<protein>
    <recommendedName>
        <fullName evidence="3">Zinc-ribbon domain-containing protein</fullName>
    </recommendedName>
</protein>
<sequence>MASAQRKCPSCKKLLNSEAKFCNFCGQKQPPLNSAPPDLTDKKFLSAAELETFKNSIAEQSAAEIVQYLEHANKYLRQAALEIFWQKSSEPEKKQLLQERLNSAEFTAGLLDLQPDWAELFAEFWTRASADPWLVYKYLVWGQKRGYALPLDAAKYLESTADRHLRGFSRQSIKK</sequence>
<gene>
    <name evidence="1" type="ORF">NO1_1354</name>
</gene>
<accession>A0A388TCC5</accession>
<keyword evidence="2" id="KW-1185">Reference proteome</keyword>